<organism evidence="2 3">
    <name type="scientific">Jaminaea rosea</name>
    <dbReference type="NCBI Taxonomy" id="1569628"/>
    <lineage>
        <taxon>Eukaryota</taxon>
        <taxon>Fungi</taxon>
        <taxon>Dikarya</taxon>
        <taxon>Basidiomycota</taxon>
        <taxon>Ustilaginomycotina</taxon>
        <taxon>Exobasidiomycetes</taxon>
        <taxon>Microstromatales</taxon>
        <taxon>Microstromatales incertae sedis</taxon>
        <taxon>Jaminaea</taxon>
    </lineage>
</organism>
<gene>
    <name evidence="2" type="ORF">BDZ90DRAFT_258829</name>
</gene>
<feature type="region of interest" description="Disordered" evidence="1">
    <location>
        <begin position="498"/>
        <end position="794"/>
    </location>
</feature>
<dbReference type="Proteomes" id="UP000245884">
    <property type="component" value="Unassembled WGS sequence"/>
</dbReference>
<dbReference type="STRING" id="1569628.A0A316UTX3"/>
<evidence type="ECO:0000256" key="1">
    <source>
        <dbReference type="SAM" id="MobiDB-lite"/>
    </source>
</evidence>
<accession>A0A316UTX3</accession>
<proteinExistence type="predicted"/>
<evidence type="ECO:0000313" key="2">
    <source>
        <dbReference type="EMBL" id="PWN28747.1"/>
    </source>
</evidence>
<keyword evidence="3" id="KW-1185">Reference proteome</keyword>
<feature type="compositionally biased region" description="Polar residues" evidence="1">
    <location>
        <begin position="259"/>
        <end position="275"/>
    </location>
</feature>
<feature type="compositionally biased region" description="Basic and acidic residues" evidence="1">
    <location>
        <begin position="777"/>
        <end position="794"/>
    </location>
</feature>
<feature type="region of interest" description="Disordered" evidence="1">
    <location>
        <begin position="192"/>
        <end position="308"/>
    </location>
</feature>
<dbReference type="Pfam" id="PF10336">
    <property type="entry name" value="DUF2420"/>
    <property type="match status" value="1"/>
</dbReference>
<sequence length="794" mass="82809">MEAAPTLVAHPASDADMMAEDVSAFQANADTMEYDEDPHVGAAYEDEVIADVEIGDAHDETNSTDMGDDEVVQPEPVAAAAATTATEPQQDLQSSLPMATTMASAPMTVAEVPMAGDVAEGSTGVQSAQISASTPVAAEQGYEAVEADAPHDQTEYEQPAAHDHQGLAAVAEEAGEPAVHVASEDAGTSAIGSTASGAVQPLTKGSTSAVPQASINAEQAEPKSEARAEDDENNDGGEGSSEQASTSGNEQQPNDEADAASSSNPSKNEDSNANDAASHPTKQPAGDDPSKDPSRSSHRASTPPPAQTIRLTFNDQSFALFAASSESSTYLAYKEGAEEDEIESIPAPPLAVPKEIFHQPLSTLFPALRVKEALGEFLEDADGAIASRIAALVPHTSTRTGGTTLVLQFPQLGLALREDSVYVSEVSLSDLVAVHEGMAFEDSMHVVVSEDECFLKEYRLLQAQAEVAGLGGGDDEVNGLRQGVIPQDFFDEVKAVEEKWQSEHGRDAQPGNEEAHDATSDDKQEGVSAEVEQNQGQEQGATDAAEQTFVTAAGDDHEEEGDEQDGAAGDHDDADNAYADDAAAEGQDAEATKQDAKTGAETEAEAVAEAEAEAEEPSYEPVADEGVEGNEDEEDATGEQEVLVEYEEEEGEEGEEGAAGEEADEDQGQVDDAYEPEDGEQDYTAEGDDNGEEEEGEDYAEDADGEEELEAGYGEDGEDAEALNGEDNSAQGDEAGANGELEAAESAATKEVKPINTGAATLGKRSFDAEAEDQTEDEAHADSGTESKKAKASH</sequence>
<dbReference type="EMBL" id="KZ819664">
    <property type="protein sequence ID" value="PWN28747.1"/>
    <property type="molecule type" value="Genomic_DNA"/>
</dbReference>
<feature type="compositionally biased region" description="Polar residues" evidence="1">
    <location>
        <begin position="240"/>
        <end position="252"/>
    </location>
</feature>
<dbReference type="RefSeq" id="XP_025363359.1">
    <property type="nucleotide sequence ID" value="XM_025508108.1"/>
</dbReference>
<protein>
    <submittedName>
        <fullName evidence="2">Uncharacterized protein</fullName>
    </submittedName>
</protein>
<name>A0A316UTX3_9BASI</name>
<feature type="compositionally biased region" description="Low complexity" evidence="1">
    <location>
        <begin position="732"/>
        <end position="747"/>
    </location>
</feature>
<dbReference type="AlphaFoldDB" id="A0A316UTX3"/>
<feature type="compositionally biased region" description="Acidic residues" evidence="1">
    <location>
        <begin position="602"/>
        <end position="721"/>
    </location>
</feature>
<dbReference type="GeneID" id="37029931"/>
<evidence type="ECO:0000313" key="3">
    <source>
        <dbReference type="Proteomes" id="UP000245884"/>
    </source>
</evidence>
<feature type="compositionally biased region" description="Polar residues" evidence="1">
    <location>
        <begin position="192"/>
        <end position="217"/>
    </location>
</feature>
<feature type="compositionally biased region" description="Low complexity" evidence="1">
    <location>
        <begin position="576"/>
        <end position="586"/>
    </location>
</feature>
<dbReference type="OrthoDB" id="2507795at2759"/>
<feature type="compositionally biased region" description="Basic and acidic residues" evidence="1">
    <location>
        <begin position="590"/>
        <end position="600"/>
    </location>
</feature>
<feature type="compositionally biased region" description="Acidic residues" evidence="1">
    <location>
        <begin position="556"/>
        <end position="565"/>
    </location>
</feature>
<dbReference type="InterPro" id="IPR018822">
    <property type="entry name" value="UPF0646"/>
</dbReference>
<feature type="compositionally biased region" description="Basic and acidic residues" evidence="1">
    <location>
        <begin position="498"/>
        <end position="525"/>
    </location>
</feature>
<feature type="compositionally biased region" description="Polar residues" evidence="1">
    <location>
        <begin position="531"/>
        <end position="540"/>
    </location>
</feature>
<reference evidence="2 3" key="1">
    <citation type="journal article" date="2018" name="Mol. Biol. Evol.">
        <title>Broad Genomic Sampling Reveals a Smut Pathogenic Ancestry of the Fungal Clade Ustilaginomycotina.</title>
        <authorList>
            <person name="Kijpornyongpan T."/>
            <person name="Mondo S.J."/>
            <person name="Barry K."/>
            <person name="Sandor L."/>
            <person name="Lee J."/>
            <person name="Lipzen A."/>
            <person name="Pangilinan J."/>
            <person name="LaButti K."/>
            <person name="Hainaut M."/>
            <person name="Henrissat B."/>
            <person name="Grigoriev I.V."/>
            <person name="Spatafora J.W."/>
            <person name="Aime M.C."/>
        </authorList>
    </citation>
    <scope>NUCLEOTIDE SEQUENCE [LARGE SCALE GENOMIC DNA]</scope>
    <source>
        <strain evidence="2 3">MCA 5214</strain>
    </source>
</reference>